<dbReference type="EMBL" id="BAAAEX010000009">
    <property type="protein sequence ID" value="GAA0778318.1"/>
    <property type="molecule type" value="Genomic_DNA"/>
</dbReference>
<dbReference type="RefSeq" id="WP_343837096.1">
    <property type="nucleotide sequence ID" value="NZ_BAAAEX010000009.1"/>
</dbReference>
<dbReference type="Proteomes" id="UP001500573">
    <property type="component" value="Unassembled WGS sequence"/>
</dbReference>
<proteinExistence type="predicted"/>
<organism evidence="3">
    <name type="scientific">Castellaniella ginsengisoli</name>
    <dbReference type="NCBI Taxonomy" id="546114"/>
    <lineage>
        <taxon>Bacteria</taxon>
        <taxon>Pseudomonadati</taxon>
        <taxon>Pseudomonadota</taxon>
        <taxon>Betaproteobacteria</taxon>
        <taxon>Burkholderiales</taxon>
        <taxon>Alcaligenaceae</taxon>
        <taxon>Castellaniella</taxon>
    </lineage>
</organism>
<dbReference type="EMBL" id="CP158262">
    <property type="protein sequence ID" value="XDJ70105.1"/>
    <property type="molecule type" value="Genomic_DNA"/>
</dbReference>
<dbReference type="EMBL" id="CP158255">
    <property type="protein sequence ID" value="XDJ51181.1"/>
    <property type="molecule type" value="Genomic_DNA"/>
</dbReference>
<evidence type="ECO:0000313" key="2">
    <source>
        <dbReference type="EMBL" id="XDJ42923.1"/>
    </source>
</evidence>
<reference evidence="1" key="2">
    <citation type="submission" date="2023-12" db="EMBL/GenBank/DDBJ databases">
        <authorList>
            <person name="Sun Q."/>
            <person name="Inoue M."/>
        </authorList>
    </citation>
    <scope>NUCLEOTIDE SEQUENCE</scope>
    <source>
        <strain evidence="1">JCM 15515</strain>
    </source>
</reference>
<dbReference type="EMBL" id="CP158252">
    <property type="protein sequence ID" value="XDJ42923.1"/>
    <property type="molecule type" value="Genomic_DNA"/>
</dbReference>
<name>A0AB39DBG5_9BURK</name>
<dbReference type="Pfam" id="PF13711">
    <property type="entry name" value="DUF4160"/>
    <property type="match status" value="1"/>
</dbReference>
<evidence type="ECO:0000313" key="5">
    <source>
        <dbReference type="Proteomes" id="UP001500573"/>
    </source>
</evidence>
<reference evidence="3" key="3">
    <citation type="submission" date="2024-05" db="EMBL/GenBank/DDBJ databases">
        <authorList>
            <person name="Luo Y.-C."/>
            <person name="Nicholds J."/>
            <person name="Mortimer T."/>
            <person name="Maboni G."/>
        </authorList>
    </citation>
    <scope>NUCLEOTIDE SEQUENCE</scope>
    <source>
        <strain evidence="4">144863</strain>
        <strain evidence="3">151108</strain>
        <strain evidence="2">153920</strain>
    </source>
</reference>
<evidence type="ECO:0000313" key="1">
    <source>
        <dbReference type="EMBL" id="GAA0778318.1"/>
    </source>
</evidence>
<gene>
    <name evidence="4" type="ORF">ABRY94_04770</name>
    <name evidence="2" type="ORF">ABRY99_04980</name>
    <name evidence="3" type="ORF">ABRZ09_04830</name>
    <name evidence="1" type="ORF">GCM10009108_15110</name>
</gene>
<evidence type="ECO:0000313" key="3">
    <source>
        <dbReference type="EMBL" id="XDJ51181.1"/>
    </source>
</evidence>
<keyword evidence="5" id="KW-1185">Reference proteome</keyword>
<evidence type="ECO:0000313" key="4">
    <source>
        <dbReference type="EMBL" id="XDJ70105.1"/>
    </source>
</evidence>
<sequence>MSTILRFDGWRVVIYTNDHRPPHVHVIGNGAEAVFWLNCPHGPPEPARITGLAHHTLMLIRKRLEAHAPLLCLHWSMIHGDR</sequence>
<dbReference type="AlphaFoldDB" id="A0AB39DBG5"/>
<protein>
    <submittedName>
        <fullName evidence="3">DUF4160 domain-containing protein</fullName>
    </submittedName>
</protein>
<dbReference type="InterPro" id="IPR025427">
    <property type="entry name" value="DUF4160"/>
</dbReference>
<reference evidence="1 5" key="1">
    <citation type="journal article" date="2019" name="Int. J. Syst. Evol. Microbiol.">
        <title>The Global Catalogue of Microorganisms (GCM) 10K type strain sequencing project: providing services to taxonomists for standard genome sequencing and annotation.</title>
        <authorList>
            <consortium name="The Broad Institute Genomics Platform"/>
            <consortium name="The Broad Institute Genome Sequencing Center for Infectious Disease"/>
            <person name="Wu L."/>
            <person name="Ma J."/>
        </authorList>
    </citation>
    <scope>NUCLEOTIDE SEQUENCE [LARGE SCALE GENOMIC DNA]</scope>
    <source>
        <strain evidence="1 5">JCM 15515</strain>
    </source>
</reference>
<accession>A0AB39DBG5</accession>